<reference evidence="2 3" key="1">
    <citation type="submission" date="2023-03" db="EMBL/GenBank/DDBJ databases">
        <title>Diaphorobacter basophil sp. nov., isolated from a sewage-treatment plant.</title>
        <authorList>
            <person name="Yang K."/>
        </authorList>
    </citation>
    <scope>NUCLEOTIDE SEQUENCE [LARGE SCALE GENOMIC DNA]</scope>
    <source>
        <strain evidence="2 3">Y-1</strain>
    </source>
</reference>
<dbReference type="EMBL" id="CP136921">
    <property type="protein sequence ID" value="WOO33100.1"/>
    <property type="molecule type" value="Genomic_DNA"/>
</dbReference>
<dbReference type="Gene3D" id="3.30.1310.20">
    <property type="entry name" value="PRTase-like"/>
    <property type="match status" value="1"/>
</dbReference>
<dbReference type="CDD" id="cd06223">
    <property type="entry name" value="PRTases_typeI"/>
    <property type="match status" value="1"/>
</dbReference>
<dbReference type="InterPro" id="IPR000836">
    <property type="entry name" value="PRTase_dom"/>
</dbReference>
<dbReference type="Proteomes" id="UP001303211">
    <property type="component" value="Chromosome"/>
</dbReference>
<protein>
    <submittedName>
        <fullName evidence="2">Phosphoribosyltransferase family protein</fullName>
    </submittedName>
</protein>
<keyword evidence="2" id="KW-0808">Transferase</keyword>
<evidence type="ECO:0000313" key="2">
    <source>
        <dbReference type="EMBL" id="WOO33100.1"/>
    </source>
</evidence>
<dbReference type="GO" id="GO:0016757">
    <property type="term" value="F:glycosyltransferase activity"/>
    <property type="evidence" value="ECO:0007669"/>
    <property type="project" value="UniProtKB-KW"/>
</dbReference>
<dbReference type="InterPro" id="IPR029057">
    <property type="entry name" value="PRTase-like"/>
</dbReference>
<accession>A0ABZ0J4C0</accession>
<proteinExistence type="predicted"/>
<sequence>MHAATRPIVFRDRLDAARRLAERLQAYAGQNPLVLAIPRGAVPMAQCIAQALRGELDLVLVRKLGAPYQPEYAIGSVDESGWTYLSPHAAATGADAHYIATEKRRQLRLIHQRRAQYTPIRPPLEVAGRIVIVVDDGLATGATMAAALHSLRQRKPARLICAVPVASHEALALVRPLADEVACLQAPQDFEAVGQYYEDFTQVEDDEVIQILSKWASNAYL</sequence>
<dbReference type="Pfam" id="PF00156">
    <property type="entry name" value="Pribosyltran"/>
    <property type="match status" value="1"/>
</dbReference>
<dbReference type="RefSeq" id="WP_317702502.1">
    <property type="nucleotide sequence ID" value="NZ_CP136921.1"/>
</dbReference>
<name>A0ABZ0J4C0_9BURK</name>
<gene>
    <name evidence="2" type="ORF">P4826_03105</name>
</gene>
<organism evidence="2 3">
    <name type="scientific">Diaphorobacter limosus</name>
    <dbReference type="NCBI Taxonomy" id="3036128"/>
    <lineage>
        <taxon>Bacteria</taxon>
        <taxon>Pseudomonadati</taxon>
        <taxon>Pseudomonadota</taxon>
        <taxon>Betaproteobacteria</taxon>
        <taxon>Burkholderiales</taxon>
        <taxon>Comamonadaceae</taxon>
        <taxon>Diaphorobacter</taxon>
    </lineage>
</organism>
<keyword evidence="2" id="KW-0328">Glycosyltransferase</keyword>
<evidence type="ECO:0000259" key="1">
    <source>
        <dbReference type="Pfam" id="PF00156"/>
    </source>
</evidence>
<keyword evidence="3" id="KW-1185">Reference proteome</keyword>
<evidence type="ECO:0000313" key="3">
    <source>
        <dbReference type="Proteomes" id="UP001303211"/>
    </source>
</evidence>
<dbReference type="SUPFAM" id="SSF53271">
    <property type="entry name" value="PRTase-like"/>
    <property type="match status" value="1"/>
</dbReference>
<feature type="domain" description="Phosphoribosyltransferase" evidence="1">
    <location>
        <begin position="14"/>
        <end position="199"/>
    </location>
</feature>
<dbReference type="Gene3D" id="3.40.50.2020">
    <property type="match status" value="1"/>
</dbReference>